<dbReference type="AlphaFoldDB" id="A0A8J4Q0E2"/>
<sequence>MSTNTTKFISALFSNVAKKKLKGDNFLDLCFSLPNRGVGHKITKKGWPEKESYWTVTKVSFGKTGTDFGLRGKVHGVLTWGGKTDNRIRQIPNKFEKNWTPYPYIKAVESQESKVEQTQEEQQ</sequence>
<gene>
    <name evidence="1" type="ORF">CYY_000004</name>
</gene>
<dbReference type="OrthoDB" id="16434at2759"/>
<dbReference type="InterPro" id="IPR032053">
    <property type="entry name" value="Ribosomal_mS34"/>
</dbReference>
<name>A0A8J4Q0E2_9MYCE</name>
<dbReference type="GO" id="GO:0003735">
    <property type="term" value="F:structural constituent of ribosome"/>
    <property type="evidence" value="ECO:0007669"/>
    <property type="project" value="InterPro"/>
</dbReference>
<keyword evidence="2" id="KW-1185">Reference proteome</keyword>
<dbReference type="PANTHER" id="PTHR28589:SF1">
    <property type="entry name" value="SMALL RIBOSOMAL SUBUNIT PROTEIN MS34"/>
    <property type="match status" value="1"/>
</dbReference>
<dbReference type="Pfam" id="PF16053">
    <property type="entry name" value="MRP-S34"/>
    <property type="match status" value="1"/>
</dbReference>
<protein>
    <submittedName>
        <fullName evidence="1">Uncharacterized protein</fullName>
    </submittedName>
</protein>
<reference evidence="1" key="1">
    <citation type="submission" date="2020-01" db="EMBL/GenBank/DDBJ databases">
        <title>Development of genomics and gene disruption for Polysphondylium violaceum indicates a role for the polyketide synthase stlB in stalk morphogenesis.</title>
        <authorList>
            <person name="Narita B."/>
            <person name="Kawabe Y."/>
            <person name="Kin K."/>
            <person name="Saito T."/>
            <person name="Gibbs R."/>
            <person name="Kuspa A."/>
            <person name="Muzny D."/>
            <person name="Queller D."/>
            <person name="Richards S."/>
            <person name="Strassman J."/>
            <person name="Sucgang R."/>
            <person name="Worley K."/>
            <person name="Schaap P."/>
        </authorList>
    </citation>
    <scope>NUCLEOTIDE SEQUENCE</scope>
    <source>
        <strain evidence="1">QSvi11</strain>
    </source>
</reference>
<organism evidence="1 2">
    <name type="scientific">Polysphondylium violaceum</name>
    <dbReference type="NCBI Taxonomy" id="133409"/>
    <lineage>
        <taxon>Eukaryota</taxon>
        <taxon>Amoebozoa</taxon>
        <taxon>Evosea</taxon>
        <taxon>Eumycetozoa</taxon>
        <taxon>Dictyostelia</taxon>
        <taxon>Dictyosteliales</taxon>
        <taxon>Dictyosteliaceae</taxon>
        <taxon>Polysphondylium</taxon>
    </lineage>
</organism>
<dbReference type="GO" id="GO:0005739">
    <property type="term" value="C:mitochondrion"/>
    <property type="evidence" value="ECO:0007669"/>
    <property type="project" value="InterPro"/>
</dbReference>
<evidence type="ECO:0000313" key="2">
    <source>
        <dbReference type="Proteomes" id="UP000695562"/>
    </source>
</evidence>
<dbReference type="EMBL" id="AJWJ01000001">
    <property type="protein sequence ID" value="KAF2078633.1"/>
    <property type="molecule type" value="Genomic_DNA"/>
</dbReference>
<comment type="caution">
    <text evidence="1">The sequence shown here is derived from an EMBL/GenBank/DDBJ whole genome shotgun (WGS) entry which is preliminary data.</text>
</comment>
<dbReference type="Proteomes" id="UP000695562">
    <property type="component" value="Unassembled WGS sequence"/>
</dbReference>
<proteinExistence type="predicted"/>
<evidence type="ECO:0000313" key="1">
    <source>
        <dbReference type="EMBL" id="KAF2078633.1"/>
    </source>
</evidence>
<accession>A0A8J4Q0E2</accession>
<dbReference type="PANTHER" id="PTHR28589">
    <property type="entry name" value="28S RIBOSOMAL PROTEIN S34, MITOCHONDRIAL"/>
    <property type="match status" value="1"/>
</dbReference>